<feature type="domain" description="Myb-like" evidence="4">
    <location>
        <begin position="575"/>
        <end position="625"/>
    </location>
</feature>
<dbReference type="InterPro" id="IPR032324">
    <property type="entry name" value="Clp1_N"/>
</dbReference>
<name>A0ABQ8XT60_9EUKA</name>
<gene>
    <name evidence="6" type="ORF">M0813_28354</name>
</gene>
<feature type="domain" description="HTH myb-type" evidence="5">
    <location>
        <begin position="579"/>
        <end position="629"/>
    </location>
</feature>
<dbReference type="Pfam" id="PF16573">
    <property type="entry name" value="CLP1_N"/>
    <property type="match status" value="1"/>
</dbReference>
<keyword evidence="7" id="KW-1185">Reference proteome</keyword>
<dbReference type="InterPro" id="IPR038239">
    <property type="entry name" value="Clp1_N_sf"/>
</dbReference>
<evidence type="ECO:0000256" key="1">
    <source>
        <dbReference type="ARBA" id="ARBA00022741"/>
    </source>
</evidence>
<dbReference type="Gene3D" id="1.10.10.60">
    <property type="entry name" value="Homeodomain-like"/>
    <property type="match status" value="2"/>
</dbReference>
<dbReference type="PROSITE" id="PS51294">
    <property type="entry name" value="HTH_MYB"/>
    <property type="match status" value="2"/>
</dbReference>
<evidence type="ECO:0000259" key="4">
    <source>
        <dbReference type="PROSITE" id="PS50090"/>
    </source>
</evidence>
<evidence type="ECO:0000313" key="7">
    <source>
        <dbReference type="Proteomes" id="UP001150062"/>
    </source>
</evidence>
<evidence type="ECO:0000313" key="6">
    <source>
        <dbReference type="EMBL" id="KAJ6235795.1"/>
    </source>
</evidence>
<dbReference type="InterPro" id="IPR001005">
    <property type="entry name" value="SANT/Myb"/>
</dbReference>
<feature type="region of interest" description="Disordered" evidence="3">
    <location>
        <begin position="629"/>
        <end position="677"/>
    </location>
</feature>
<dbReference type="PANTHER" id="PTHR12755">
    <property type="entry name" value="CLEAVAGE/POLYADENYLATION FACTOR IA SUBUNIT CLP1P"/>
    <property type="match status" value="1"/>
</dbReference>
<protein>
    <submittedName>
        <fullName evidence="6">Polyribonucleotide 5'-hydroxyl-kinase clp1</fullName>
    </submittedName>
</protein>
<dbReference type="InterPro" id="IPR032319">
    <property type="entry name" value="CLP1_P"/>
</dbReference>
<proteinExistence type="predicted"/>
<sequence>MEQKYTLKKRKQIIVKVHFTQNCSIKLLSGDAKIFGYSLETNKPYSFTGASFPIHTQNGCEILLTGEFYSYINTDRVIQRYDSFCQSITEKRLNQNKKEPLRILICGPTDTGKSSLSKIIVNLSVQSGYRPLFVDLDLGQSDLSIPGTLNSIIVDQPILTKIPFGSNNINTLYYGNFSVLEGLPHYLMLCKTLSESVEKQFQKDEIYYNSGCVINTMGWVTGKGYSLILDLINIFKVNIVISTGDYGLFRNLDRDLKKTINLHYIPKPFGLRIRSRNDRIIIRSDKYKKYFLYSKQINQNPFEITLNIKDLELYKISYLTYNELLSRRSQKNEILNENLFCDFKIQNNMLDGSNNNRKRKYTTTGINHSIPLQKNLKTLLHPVPYSRQQNVNEINNRQMNGVIHNHELIVIQRMGIDDLIDSWIGGISSSKTNQKMAVLNSNVLGFVKMSSRKRRTQTTKSLQNLNIELKREKEHFTKWSKEDDEKLVELVGNSKIVEWDAIDTRFEQFSATDCLKRFRFIKNITKCKGPWNKTEDDLLKYAIKKLGDSSWLNIASLVTGRNSKQCRERWCNQINPNINHSPFNLEEEELLIAKQLELGNKWSKIAKFFKGRPDNMLKNMWHSLCTQRKLNTKKNNKSKRRKQRNTRKTKSTSDLLTTRATRSTRSTRSTRKRAREFENNKTIINTTNETTDKIRKIKESQTISNENTITKEIISQNTTTETTTTTTNTNTNTNTQINNQKIDQTETETKTTQIEKQMPNSLNEQWSNINEEEISSIIQFNDSFLDDVSLNNSLYNSNNFEEINNLNDDPEFQKYYEEIFNLESDPFDSIPETFEDNSTPYFQNELLDDQKYDFY</sequence>
<dbReference type="InterPro" id="IPR017930">
    <property type="entry name" value="Myb_dom"/>
</dbReference>
<organism evidence="6 7">
    <name type="scientific">Anaeramoeba flamelloides</name>
    <dbReference type="NCBI Taxonomy" id="1746091"/>
    <lineage>
        <taxon>Eukaryota</taxon>
        <taxon>Metamonada</taxon>
        <taxon>Anaeramoebidae</taxon>
        <taxon>Anaeramoeba</taxon>
    </lineage>
</organism>
<dbReference type="InterPro" id="IPR045116">
    <property type="entry name" value="Clp1/Grc3"/>
</dbReference>
<feature type="domain" description="HTH myb-type" evidence="5">
    <location>
        <begin position="523"/>
        <end position="578"/>
    </location>
</feature>
<dbReference type="PROSITE" id="PS50090">
    <property type="entry name" value="MYB_LIKE"/>
    <property type="match status" value="3"/>
</dbReference>
<dbReference type="Pfam" id="PF13921">
    <property type="entry name" value="Myb_DNA-bind_6"/>
    <property type="match status" value="1"/>
</dbReference>
<dbReference type="SMART" id="SM00717">
    <property type="entry name" value="SANT"/>
    <property type="match status" value="3"/>
</dbReference>
<dbReference type="SUPFAM" id="SSF46689">
    <property type="entry name" value="Homeodomain-like"/>
    <property type="match status" value="2"/>
</dbReference>
<comment type="caution">
    <text evidence="6">The sequence shown here is derived from an EMBL/GenBank/DDBJ whole genome shotgun (WGS) entry which is preliminary data.</text>
</comment>
<evidence type="ECO:0000259" key="5">
    <source>
        <dbReference type="PROSITE" id="PS51294"/>
    </source>
</evidence>
<evidence type="ECO:0000256" key="3">
    <source>
        <dbReference type="SAM" id="MobiDB-lite"/>
    </source>
</evidence>
<dbReference type="InterPro" id="IPR009057">
    <property type="entry name" value="Homeodomain-like_sf"/>
</dbReference>
<dbReference type="EMBL" id="JAOAOG010000254">
    <property type="protein sequence ID" value="KAJ6235795.1"/>
    <property type="molecule type" value="Genomic_DNA"/>
</dbReference>
<keyword evidence="1" id="KW-0547">Nucleotide-binding</keyword>
<dbReference type="Gene3D" id="2.60.120.1030">
    <property type="entry name" value="Clp1, DNA binding domain"/>
    <property type="match status" value="1"/>
</dbReference>
<dbReference type="CDD" id="cd00167">
    <property type="entry name" value="SANT"/>
    <property type="match status" value="2"/>
</dbReference>
<reference evidence="6" key="1">
    <citation type="submission" date="2022-08" db="EMBL/GenBank/DDBJ databases">
        <title>Novel sulfate-reducing endosymbionts in the free-living metamonad Anaeramoeba.</title>
        <authorList>
            <person name="Jerlstrom-Hultqvist J."/>
            <person name="Cepicka I."/>
            <person name="Gallot-Lavallee L."/>
            <person name="Salas-Leiva D."/>
            <person name="Curtis B.A."/>
            <person name="Zahonova K."/>
            <person name="Pipaliya S."/>
            <person name="Dacks J."/>
            <person name="Roger A.J."/>
        </authorList>
    </citation>
    <scope>NUCLEOTIDE SEQUENCE</scope>
    <source>
        <strain evidence="6">Schooner1</strain>
    </source>
</reference>
<feature type="compositionally biased region" description="Low complexity" evidence="3">
    <location>
        <begin position="652"/>
        <end position="667"/>
    </location>
</feature>
<dbReference type="Gene3D" id="3.40.50.300">
    <property type="entry name" value="P-loop containing nucleotide triphosphate hydrolases"/>
    <property type="match status" value="1"/>
</dbReference>
<keyword evidence="2" id="KW-0067">ATP-binding</keyword>
<dbReference type="Pfam" id="PF16575">
    <property type="entry name" value="CLP1_P"/>
    <property type="match status" value="1"/>
</dbReference>
<dbReference type="InterPro" id="IPR027417">
    <property type="entry name" value="P-loop_NTPase"/>
</dbReference>
<accession>A0ABQ8XT60</accession>
<feature type="compositionally biased region" description="Basic residues" evidence="3">
    <location>
        <begin position="630"/>
        <end position="650"/>
    </location>
</feature>
<evidence type="ECO:0000256" key="2">
    <source>
        <dbReference type="ARBA" id="ARBA00022840"/>
    </source>
</evidence>
<dbReference type="SUPFAM" id="SSF52540">
    <property type="entry name" value="P-loop containing nucleoside triphosphate hydrolases"/>
    <property type="match status" value="1"/>
</dbReference>
<feature type="domain" description="Myb-like" evidence="4">
    <location>
        <begin position="528"/>
        <end position="574"/>
    </location>
</feature>
<dbReference type="Proteomes" id="UP001150062">
    <property type="component" value="Unassembled WGS sequence"/>
</dbReference>
<dbReference type="PANTHER" id="PTHR12755:SF6">
    <property type="entry name" value="POLYRIBONUCLEOTIDE 5'-HYDROXYL-KINASE CLP1"/>
    <property type="match status" value="1"/>
</dbReference>
<feature type="domain" description="Myb-like" evidence="4">
    <location>
        <begin position="471"/>
        <end position="522"/>
    </location>
</feature>